<keyword evidence="6 8" id="KW-1133">Transmembrane helix</keyword>
<dbReference type="AlphaFoldDB" id="A0A517ZIQ0"/>
<keyword evidence="11" id="KW-1185">Reference proteome</keyword>
<sequence length="532" mass="58792">MLSGLRRILASDWTGPVAVGLVALVAVLATINPAHSGPGVTIDESFNAAQGYFLTEAAGAYGWAMLHPASQLEVAQSALTDHPPLARWGIGISEQVGRRIVAPENPTAPYSLARARIASAVEFAVLICLIGFVATRWYGRPAGWVAAISLLVMPRVFGHAHIASLESMMNLTYAAAILSVAQFWDHEAPPSKRVACLTGVLFGLALLSKVQAIFIPIPIALWALLRWRHRAIVPVAVWGMAGLFVFYAGWPHLWDAPFDHLLKYLGRTTERIELQNWYLGQQYADRMTPWHYPLVMFAITVPVGVHLLSLIGVAELRKTFTKFPREVLLLGAIALPLLVFSLPGTPIYDGVRLFLVVYPLWALFAGRGGQLALDWLRKRISVGKSNGCLAGFLLLQAYGIVFLAPYWLSYYNLTVGGLRGADRLGLERTYWSDSVTHALLEKALDEIPDGSTLYVAPVLHQFQLDEMLAQEPLFAQHDIQLQPYQGAPLGAQDYLLVYYRRANLDVTPDENWRIISEVRRENVPLAGVYQAP</sequence>
<keyword evidence="5 8" id="KW-0812">Transmembrane</keyword>
<dbReference type="EMBL" id="CP036276">
    <property type="protein sequence ID" value="QDU42346.1"/>
    <property type="molecule type" value="Genomic_DNA"/>
</dbReference>
<dbReference type="Proteomes" id="UP000319383">
    <property type="component" value="Chromosome"/>
</dbReference>
<evidence type="ECO:0000313" key="10">
    <source>
        <dbReference type="EMBL" id="QDU42346.1"/>
    </source>
</evidence>
<feature type="transmembrane region" description="Helical" evidence="8">
    <location>
        <begin position="142"/>
        <end position="162"/>
    </location>
</feature>
<dbReference type="GO" id="GO:0009103">
    <property type="term" value="P:lipopolysaccharide biosynthetic process"/>
    <property type="evidence" value="ECO:0007669"/>
    <property type="project" value="UniProtKB-ARBA"/>
</dbReference>
<evidence type="ECO:0000259" key="9">
    <source>
        <dbReference type="Pfam" id="PF13231"/>
    </source>
</evidence>
<evidence type="ECO:0000256" key="2">
    <source>
        <dbReference type="ARBA" id="ARBA00022475"/>
    </source>
</evidence>
<proteinExistence type="predicted"/>
<dbReference type="RefSeq" id="WP_145374407.1">
    <property type="nucleotide sequence ID" value="NZ_CP036276.1"/>
</dbReference>
<feature type="transmembrane region" description="Helical" evidence="8">
    <location>
        <begin position="231"/>
        <end position="250"/>
    </location>
</feature>
<feature type="transmembrane region" description="Helical" evidence="8">
    <location>
        <begin position="354"/>
        <end position="376"/>
    </location>
</feature>
<dbReference type="PANTHER" id="PTHR33908:SF11">
    <property type="entry name" value="MEMBRANE PROTEIN"/>
    <property type="match status" value="1"/>
</dbReference>
<evidence type="ECO:0000256" key="7">
    <source>
        <dbReference type="ARBA" id="ARBA00023136"/>
    </source>
</evidence>
<feature type="transmembrane region" description="Helical" evidence="8">
    <location>
        <begin position="328"/>
        <end position="348"/>
    </location>
</feature>
<reference evidence="10 11" key="1">
    <citation type="submission" date="2019-02" db="EMBL/GenBank/DDBJ databases">
        <title>Deep-cultivation of Planctomycetes and their phenomic and genomic characterization uncovers novel biology.</title>
        <authorList>
            <person name="Wiegand S."/>
            <person name="Jogler M."/>
            <person name="Boedeker C."/>
            <person name="Pinto D."/>
            <person name="Vollmers J."/>
            <person name="Rivas-Marin E."/>
            <person name="Kohn T."/>
            <person name="Peeters S.H."/>
            <person name="Heuer A."/>
            <person name="Rast P."/>
            <person name="Oberbeckmann S."/>
            <person name="Bunk B."/>
            <person name="Jeske O."/>
            <person name="Meyerdierks A."/>
            <person name="Storesund J.E."/>
            <person name="Kallscheuer N."/>
            <person name="Luecker S."/>
            <person name="Lage O.M."/>
            <person name="Pohl T."/>
            <person name="Merkel B.J."/>
            <person name="Hornburger P."/>
            <person name="Mueller R.-W."/>
            <person name="Bruemmer F."/>
            <person name="Labrenz M."/>
            <person name="Spormann A.M."/>
            <person name="Op den Camp H."/>
            <person name="Overmann J."/>
            <person name="Amann R."/>
            <person name="Jetten M.S.M."/>
            <person name="Mascher T."/>
            <person name="Medema M.H."/>
            <person name="Devos D.P."/>
            <person name="Kaster A.-K."/>
            <person name="Ovreas L."/>
            <person name="Rohde M."/>
            <person name="Galperin M.Y."/>
            <person name="Jogler C."/>
        </authorList>
    </citation>
    <scope>NUCLEOTIDE SEQUENCE [LARGE SCALE GENOMIC DNA]</scope>
    <source>
        <strain evidence="10 11">Mal52</strain>
    </source>
</reference>
<keyword evidence="2" id="KW-1003">Cell membrane</keyword>
<evidence type="ECO:0000256" key="8">
    <source>
        <dbReference type="SAM" id="Phobius"/>
    </source>
</evidence>
<comment type="subcellular location">
    <subcellularLocation>
        <location evidence="1">Cell membrane</location>
        <topology evidence="1">Multi-pass membrane protein</topology>
    </subcellularLocation>
</comment>
<protein>
    <submittedName>
        <fullName evidence="10">Dolichyl-phosphate-mannose-protein mannosyltransferase</fullName>
    </submittedName>
</protein>
<evidence type="ECO:0000256" key="3">
    <source>
        <dbReference type="ARBA" id="ARBA00022676"/>
    </source>
</evidence>
<feature type="transmembrane region" description="Helical" evidence="8">
    <location>
        <begin position="388"/>
        <end position="408"/>
    </location>
</feature>
<keyword evidence="4 10" id="KW-0808">Transferase</keyword>
<feature type="transmembrane region" description="Helical" evidence="8">
    <location>
        <begin position="117"/>
        <end position="135"/>
    </location>
</feature>
<evidence type="ECO:0000313" key="11">
    <source>
        <dbReference type="Proteomes" id="UP000319383"/>
    </source>
</evidence>
<keyword evidence="3 10" id="KW-0328">Glycosyltransferase</keyword>
<dbReference type="InterPro" id="IPR050297">
    <property type="entry name" value="LipidA_mod_glycosyltrf_83"/>
</dbReference>
<dbReference type="KEGG" id="sdyn:Mal52_08020"/>
<dbReference type="InterPro" id="IPR038731">
    <property type="entry name" value="RgtA/B/C-like"/>
</dbReference>
<gene>
    <name evidence="10" type="ORF">Mal52_08020</name>
</gene>
<evidence type="ECO:0000256" key="5">
    <source>
        <dbReference type="ARBA" id="ARBA00022692"/>
    </source>
</evidence>
<feature type="domain" description="Glycosyltransferase RgtA/B/C/D-like" evidence="9">
    <location>
        <begin position="111"/>
        <end position="253"/>
    </location>
</feature>
<accession>A0A517ZIQ0</accession>
<name>A0A517ZIQ0_9PLAN</name>
<dbReference type="GO" id="GO:0005886">
    <property type="term" value="C:plasma membrane"/>
    <property type="evidence" value="ECO:0007669"/>
    <property type="project" value="UniProtKB-SubCell"/>
</dbReference>
<evidence type="ECO:0000256" key="1">
    <source>
        <dbReference type="ARBA" id="ARBA00004651"/>
    </source>
</evidence>
<feature type="transmembrane region" description="Helical" evidence="8">
    <location>
        <begin position="200"/>
        <end position="224"/>
    </location>
</feature>
<dbReference type="PANTHER" id="PTHR33908">
    <property type="entry name" value="MANNOSYLTRANSFERASE YKCB-RELATED"/>
    <property type="match status" value="1"/>
</dbReference>
<organism evidence="10 11">
    <name type="scientific">Symmachiella dynata</name>
    <dbReference type="NCBI Taxonomy" id="2527995"/>
    <lineage>
        <taxon>Bacteria</taxon>
        <taxon>Pseudomonadati</taxon>
        <taxon>Planctomycetota</taxon>
        <taxon>Planctomycetia</taxon>
        <taxon>Planctomycetales</taxon>
        <taxon>Planctomycetaceae</taxon>
        <taxon>Symmachiella</taxon>
    </lineage>
</organism>
<feature type="transmembrane region" description="Helical" evidence="8">
    <location>
        <begin position="294"/>
        <end position="316"/>
    </location>
</feature>
<evidence type="ECO:0000256" key="4">
    <source>
        <dbReference type="ARBA" id="ARBA00022679"/>
    </source>
</evidence>
<dbReference type="Pfam" id="PF13231">
    <property type="entry name" value="PMT_2"/>
    <property type="match status" value="1"/>
</dbReference>
<keyword evidence="7 8" id="KW-0472">Membrane</keyword>
<evidence type="ECO:0000256" key="6">
    <source>
        <dbReference type="ARBA" id="ARBA00022989"/>
    </source>
</evidence>
<dbReference type="GO" id="GO:0016763">
    <property type="term" value="F:pentosyltransferase activity"/>
    <property type="evidence" value="ECO:0007669"/>
    <property type="project" value="TreeGrafter"/>
</dbReference>